<proteinExistence type="predicted"/>
<organism evidence="2 3">
    <name type="scientific">Pseudarthrobacter phenanthrenivorans</name>
    <name type="common">Arthrobacter phenanthrenivorans</name>
    <dbReference type="NCBI Taxonomy" id="361575"/>
    <lineage>
        <taxon>Bacteria</taxon>
        <taxon>Bacillati</taxon>
        <taxon>Actinomycetota</taxon>
        <taxon>Actinomycetes</taxon>
        <taxon>Micrococcales</taxon>
        <taxon>Micrococcaceae</taxon>
        <taxon>Pseudarthrobacter</taxon>
    </lineage>
</organism>
<accession>A0A3B0F9G4</accession>
<keyword evidence="1" id="KW-0812">Transmembrane</keyword>
<dbReference type="Proteomes" id="UP000273159">
    <property type="component" value="Unassembled WGS sequence"/>
</dbReference>
<reference evidence="2 3" key="1">
    <citation type="submission" date="2018-10" db="EMBL/GenBank/DDBJ databases">
        <title>Genome-guide identification and characterization of bacteria that degrade polycyclic aromatic hydrocarbons and resist hexavalent chromium simultaneously.</title>
        <authorList>
            <person name="Feng H."/>
        </authorList>
    </citation>
    <scope>NUCLEOTIDE SEQUENCE [LARGE SCALE GENOMIC DNA]</scope>
    <source>
        <strain evidence="2 3">J015</strain>
    </source>
</reference>
<dbReference type="AlphaFoldDB" id="A0A3B0F9G4"/>
<keyword evidence="1" id="KW-1133">Transmembrane helix</keyword>
<reference evidence="3" key="2">
    <citation type="submission" date="2018-10" db="EMBL/GenBank/DDBJ databases">
        <authorList>
            <person name="Wang Y."/>
            <person name="Wang J."/>
            <person name="Yang X."/>
            <person name="Wang Z."/>
            <person name="Huang Y."/>
        </authorList>
    </citation>
    <scope>NUCLEOTIDE SEQUENCE [LARGE SCALE GENOMIC DNA]</scope>
    <source>
        <strain evidence="3">J015</strain>
    </source>
</reference>
<evidence type="ECO:0000313" key="2">
    <source>
        <dbReference type="EMBL" id="RKO21604.1"/>
    </source>
</evidence>
<comment type="caution">
    <text evidence="2">The sequence shown here is derived from an EMBL/GenBank/DDBJ whole genome shotgun (WGS) entry which is preliminary data.</text>
</comment>
<dbReference type="RefSeq" id="WP_120693166.1">
    <property type="nucleotide sequence ID" value="NZ_RBNH01000016.1"/>
</dbReference>
<dbReference type="InterPro" id="IPR021401">
    <property type="entry name" value="DUF3040"/>
</dbReference>
<feature type="transmembrane region" description="Helical" evidence="1">
    <location>
        <begin position="41"/>
        <end position="60"/>
    </location>
</feature>
<name>A0A3B0F9G4_PSEPS</name>
<sequence>MALSEEERRRLEKLEQELASSDPDLYQRLQAGAPGRKQREAAATGGGVLTLIAAFTVVIVGIATDLVIVGAVGFLLMIGGAHWFLKGYSLQHGHGETPQT</sequence>
<dbReference type="EMBL" id="RBNH01000016">
    <property type="protein sequence ID" value="RKO21604.1"/>
    <property type="molecule type" value="Genomic_DNA"/>
</dbReference>
<evidence type="ECO:0000313" key="3">
    <source>
        <dbReference type="Proteomes" id="UP000273159"/>
    </source>
</evidence>
<gene>
    <name evidence="2" type="ORF">D7Z96_16070</name>
</gene>
<feature type="transmembrane region" description="Helical" evidence="1">
    <location>
        <begin position="66"/>
        <end position="85"/>
    </location>
</feature>
<dbReference type="Pfam" id="PF11239">
    <property type="entry name" value="DUF3040"/>
    <property type="match status" value="1"/>
</dbReference>
<protein>
    <submittedName>
        <fullName evidence="2">DUF3040 domain-containing protein</fullName>
    </submittedName>
</protein>
<keyword evidence="1" id="KW-0472">Membrane</keyword>
<evidence type="ECO:0000256" key="1">
    <source>
        <dbReference type="SAM" id="Phobius"/>
    </source>
</evidence>